<evidence type="ECO:0000256" key="1">
    <source>
        <dbReference type="ARBA" id="ARBA00001933"/>
    </source>
</evidence>
<keyword evidence="8" id="KW-0032">Aminotransferase</keyword>
<dbReference type="CDD" id="cd00614">
    <property type="entry name" value="CGS_like"/>
    <property type="match status" value="1"/>
</dbReference>
<feature type="modified residue" description="N6-(pyridoxal phosphate)lysine" evidence="3 4">
    <location>
        <position position="204"/>
    </location>
</feature>
<dbReference type="EMBL" id="CP130612">
    <property type="protein sequence ID" value="WKW11565.1"/>
    <property type="molecule type" value="Genomic_DNA"/>
</dbReference>
<dbReference type="AlphaFoldDB" id="A0AA49Q7W3"/>
<dbReference type="PANTHER" id="PTHR11808">
    <property type="entry name" value="TRANS-SULFURATION ENZYME FAMILY MEMBER"/>
    <property type="match status" value="1"/>
</dbReference>
<evidence type="ECO:0000313" key="7">
    <source>
        <dbReference type="EMBL" id="WKW11565.1"/>
    </source>
</evidence>
<protein>
    <recommendedName>
        <fullName evidence="3">O-succinylhomoserine sulfhydrylase</fullName>
        <shortName evidence="3">OSH sulfhydrylase</shortName>
        <shortName evidence="3">OSHS sulfhydrylase</shortName>
        <ecNumber evidence="3">2.5.1.-</ecNumber>
    </recommendedName>
</protein>
<dbReference type="InterPro" id="IPR015424">
    <property type="entry name" value="PyrdxlP-dep_Trfase"/>
</dbReference>
<dbReference type="PANTHER" id="PTHR11808:SF80">
    <property type="entry name" value="CYSTATHIONINE GAMMA-LYASE"/>
    <property type="match status" value="1"/>
</dbReference>
<dbReference type="Gene3D" id="3.90.1150.10">
    <property type="entry name" value="Aspartate Aminotransferase, domain 1"/>
    <property type="match status" value="1"/>
</dbReference>
<evidence type="ECO:0000256" key="5">
    <source>
        <dbReference type="RuleBase" id="RU362118"/>
    </source>
</evidence>
<comment type="cofactor">
    <cofactor evidence="1 3 5">
        <name>pyridoxal 5'-phosphate</name>
        <dbReference type="ChEBI" id="CHEBI:597326"/>
    </cofactor>
</comment>
<evidence type="ECO:0000313" key="8">
    <source>
        <dbReference type="EMBL" id="WKW14475.1"/>
    </source>
</evidence>
<evidence type="ECO:0000256" key="2">
    <source>
        <dbReference type="ARBA" id="ARBA00022898"/>
    </source>
</evidence>
<dbReference type="InterPro" id="IPR015422">
    <property type="entry name" value="PyrdxlP-dep_Trfase_small"/>
</dbReference>
<dbReference type="EMBL" id="CP130613">
    <property type="protein sequence ID" value="WKW14475.1"/>
    <property type="molecule type" value="Genomic_DNA"/>
</dbReference>
<dbReference type="KEGG" id="pspc:Strain318_000820"/>
<dbReference type="InterPro" id="IPR015421">
    <property type="entry name" value="PyrdxlP-dep_Trfase_major"/>
</dbReference>
<dbReference type="Pfam" id="PF01053">
    <property type="entry name" value="Cys_Met_Meta_PP"/>
    <property type="match status" value="1"/>
</dbReference>
<comment type="pathway">
    <text evidence="3">Amino-acid biosynthesis; L-methionine biosynthesis via de novo pathway; L-homocysteine from O-succinyl-L-homoserine: step 1/1.</text>
</comment>
<dbReference type="FunFam" id="3.40.640.10:FF:000046">
    <property type="entry name" value="Cystathionine gamma-lyase"/>
    <property type="match status" value="1"/>
</dbReference>
<dbReference type="GO" id="GO:0071268">
    <property type="term" value="P:homocysteine biosynthetic process"/>
    <property type="evidence" value="ECO:0007669"/>
    <property type="project" value="InterPro"/>
</dbReference>
<accession>A0AA49Q4T9</accession>
<keyword evidence="9" id="KW-1185">Reference proteome</keyword>
<comment type="function">
    <text evidence="3">Catalyzes the formation of L-homocysteine from O-succinyl-L-homoserine (OSHS) and hydrogen sulfide.</text>
</comment>
<dbReference type="HAMAP" id="MF_02056">
    <property type="entry name" value="MetZ"/>
    <property type="match status" value="1"/>
</dbReference>
<dbReference type="GO" id="GO:0016765">
    <property type="term" value="F:transferase activity, transferring alkyl or aryl (other than methyl) groups"/>
    <property type="evidence" value="ECO:0007669"/>
    <property type="project" value="UniProtKB-UniRule"/>
</dbReference>
<reference evidence="8" key="1">
    <citation type="submission" date="2023-07" db="EMBL/GenBank/DDBJ databases">
        <authorList>
            <person name="Haufschild T."/>
            <person name="Kallscheuer N."/>
            <person name="Hammer J."/>
            <person name="Kohn T."/>
            <person name="Kabuu M."/>
            <person name="Jogler M."/>
            <person name="Wohfarth N."/>
            <person name="Heuer A."/>
            <person name="Rohde M."/>
            <person name="van Teeseling M.C.F."/>
            <person name="Jogler C."/>
        </authorList>
    </citation>
    <scope>NUCLEOTIDE SEQUENCE</scope>
    <source>
        <strain evidence="7">Strain 138</strain>
        <strain evidence="8">Strain 318</strain>
    </source>
</reference>
<proteinExistence type="inferred from homology"/>
<dbReference type="GO" id="GO:0008483">
    <property type="term" value="F:transaminase activity"/>
    <property type="evidence" value="ECO:0007669"/>
    <property type="project" value="UniProtKB-KW"/>
</dbReference>
<keyword evidence="3" id="KW-0486">Methionine biosynthesis</keyword>
<dbReference type="GO" id="GO:0030170">
    <property type="term" value="F:pyridoxal phosphate binding"/>
    <property type="evidence" value="ECO:0007669"/>
    <property type="project" value="UniProtKB-UniRule"/>
</dbReference>
<dbReference type="Proteomes" id="UP001229955">
    <property type="component" value="Chromosome"/>
</dbReference>
<sequence length="393" mass="42465">MPHPETLAIRTQHPTTPNREHSVPLFLTSSFVFDDAEQARALFAEELEGPVYSRYSNPNTDEFVRKLCLLEGAEDGIATASGMSAVFTAIASLVHSGDHIVAARALFGSSHQLLTRVFPKWGVTHTYVDGGEAEAFADAITPATKLIFVETPSNPGLDLVDLEALGRLAQSRGIPLVVDNCFSTPILQQPIALGASLVVHSATKFIDGQGRTLGGAIVGHKALVAEARFLARHSGPALSPFNAWVLSKSLETLALRLEKHSANALHVARWLETHPAVRRVRYPHLPSHPQFALATRQMRWGGGVLTLDVGSYETARRVIDGLRLCSHSPNLGDVRTIVTHPASTTHSKLTEEERQRVGITPGLLRISVGLEHPDDVVADLRAALAVGSKEVVH</sequence>
<keyword evidence="2 3" id="KW-0663">Pyridoxal phosphate</keyword>
<evidence type="ECO:0000256" key="6">
    <source>
        <dbReference type="SAM" id="MobiDB-lite"/>
    </source>
</evidence>
<dbReference type="GO" id="GO:0019346">
    <property type="term" value="P:transsulfuration"/>
    <property type="evidence" value="ECO:0007669"/>
    <property type="project" value="InterPro"/>
</dbReference>
<evidence type="ECO:0000313" key="9">
    <source>
        <dbReference type="Proteomes" id="UP001229955"/>
    </source>
</evidence>
<keyword evidence="3" id="KW-0028">Amino-acid biosynthesis</keyword>
<feature type="region of interest" description="Disordered" evidence="6">
    <location>
        <begin position="1"/>
        <end position="20"/>
    </location>
</feature>
<evidence type="ECO:0000256" key="3">
    <source>
        <dbReference type="HAMAP-Rule" id="MF_02056"/>
    </source>
</evidence>
<dbReference type="InterPro" id="IPR000277">
    <property type="entry name" value="Cys/Met-Metab_PyrdxlP-dep_enz"/>
</dbReference>
<name>A0AA49Q7W3_9BACT</name>
<comment type="similarity">
    <text evidence="3">Belongs to the trans-sulfuration enzymes family. MetZ subfamily.</text>
</comment>
<dbReference type="EC" id="2.5.1.-" evidence="3"/>
<dbReference type="InterPro" id="IPR006234">
    <property type="entry name" value="O-succ-hSer_sulfhydrylase"/>
</dbReference>
<dbReference type="RefSeq" id="WP_367887264.1">
    <property type="nucleotide sequence ID" value="NZ_CP130612.1"/>
</dbReference>
<dbReference type="GO" id="GO:0005737">
    <property type="term" value="C:cytoplasm"/>
    <property type="evidence" value="ECO:0007669"/>
    <property type="project" value="TreeGrafter"/>
</dbReference>
<dbReference type="FunFam" id="3.90.1150.10:FF:000033">
    <property type="entry name" value="Cystathionine gamma-synthase"/>
    <property type="match status" value="1"/>
</dbReference>
<accession>A0AA49Q7W3</accession>
<dbReference type="PIRSF" id="PIRSF001434">
    <property type="entry name" value="CGS"/>
    <property type="match status" value="1"/>
</dbReference>
<comment type="catalytic activity">
    <reaction evidence="3">
        <text>O-succinyl-L-homoserine + hydrogen sulfide = L-homocysteine + succinate</text>
        <dbReference type="Rhea" id="RHEA:27826"/>
        <dbReference type="ChEBI" id="CHEBI:29919"/>
        <dbReference type="ChEBI" id="CHEBI:30031"/>
        <dbReference type="ChEBI" id="CHEBI:57661"/>
        <dbReference type="ChEBI" id="CHEBI:58199"/>
    </reaction>
</comment>
<dbReference type="Gene3D" id="3.40.640.10">
    <property type="entry name" value="Type I PLP-dependent aspartate aminotransferase-like (Major domain)"/>
    <property type="match status" value="1"/>
</dbReference>
<keyword evidence="3" id="KW-0808">Transferase</keyword>
<comment type="subunit">
    <text evidence="3">Homotetramer.</text>
</comment>
<evidence type="ECO:0000256" key="4">
    <source>
        <dbReference type="PIRSR" id="PIRSR001434-2"/>
    </source>
</evidence>
<dbReference type="SUPFAM" id="SSF53383">
    <property type="entry name" value="PLP-dependent transferases"/>
    <property type="match status" value="1"/>
</dbReference>
<organism evidence="8 9">
    <name type="scientific">Pseudogemmatithrix spongiicola</name>
    <dbReference type="NCBI Taxonomy" id="3062599"/>
    <lineage>
        <taxon>Bacteria</taxon>
        <taxon>Pseudomonadati</taxon>
        <taxon>Gemmatimonadota</taxon>
        <taxon>Gemmatimonadia</taxon>
        <taxon>Gemmatimonadales</taxon>
        <taxon>Gemmatimonadaceae</taxon>
        <taxon>Pseudogemmatithrix</taxon>
    </lineage>
</organism>
<dbReference type="GO" id="GO:0071266">
    <property type="term" value="P:'de novo' L-methionine biosynthetic process"/>
    <property type="evidence" value="ECO:0007669"/>
    <property type="project" value="UniProtKB-UniRule"/>
</dbReference>
<dbReference type="GO" id="GO:0016846">
    <property type="term" value="F:carbon-sulfur lyase activity"/>
    <property type="evidence" value="ECO:0007669"/>
    <property type="project" value="TreeGrafter"/>
</dbReference>
<gene>
    <name evidence="3" type="primary">metZ</name>
    <name evidence="7" type="ORF">Strain138_000820</name>
    <name evidence="8" type="ORF">Strain318_000820</name>
</gene>